<dbReference type="OrthoDB" id="427240at2759"/>
<organism evidence="1 2">
    <name type="scientific">Symbiodinium microadriaticum</name>
    <name type="common">Dinoflagellate</name>
    <name type="synonym">Zooxanthella microadriatica</name>
    <dbReference type="NCBI Taxonomy" id="2951"/>
    <lineage>
        <taxon>Eukaryota</taxon>
        <taxon>Sar</taxon>
        <taxon>Alveolata</taxon>
        <taxon>Dinophyceae</taxon>
        <taxon>Suessiales</taxon>
        <taxon>Symbiodiniaceae</taxon>
        <taxon>Symbiodinium</taxon>
    </lineage>
</organism>
<evidence type="ECO:0000313" key="1">
    <source>
        <dbReference type="EMBL" id="OLQ01006.1"/>
    </source>
</evidence>
<dbReference type="Proteomes" id="UP000186817">
    <property type="component" value="Unassembled WGS sequence"/>
</dbReference>
<proteinExistence type="predicted"/>
<reference evidence="1 2" key="1">
    <citation type="submission" date="2016-02" db="EMBL/GenBank/DDBJ databases">
        <title>Genome analysis of coral dinoflagellate symbionts highlights evolutionary adaptations to a symbiotic lifestyle.</title>
        <authorList>
            <person name="Aranda M."/>
            <person name="Li Y."/>
            <person name="Liew Y.J."/>
            <person name="Baumgarten S."/>
            <person name="Simakov O."/>
            <person name="Wilson M."/>
            <person name="Piel J."/>
            <person name="Ashoor H."/>
            <person name="Bougouffa S."/>
            <person name="Bajic V.B."/>
            <person name="Ryu T."/>
            <person name="Ravasi T."/>
            <person name="Bayer T."/>
            <person name="Micklem G."/>
            <person name="Kim H."/>
            <person name="Bhak J."/>
            <person name="Lajeunesse T.C."/>
            <person name="Voolstra C.R."/>
        </authorList>
    </citation>
    <scope>NUCLEOTIDE SEQUENCE [LARGE SCALE GENOMIC DNA]</scope>
    <source>
        <strain evidence="1 2">CCMP2467</strain>
    </source>
</reference>
<gene>
    <name evidence="1" type="ORF">AK812_SmicGene16266</name>
</gene>
<evidence type="ECO:0000313" key="2">
    <source>
        <dbReference type="Proteomes" id="UP000186817"/>
    </source>
</evidence>
<dbReference type="EMBL" id="LSRX01000307">
    <property type="protein sequence ID" value="OLQ01006.1"/>
    <property type="molecule type" value="Genomic_DNA"/>
</dbReference>
<name>A0A1Q9E0Q5_SYMMI</name>
<keyword evidence="2" id="KW-1185">Reference proteome</keyword>
<sequence length="374" mass="41107">MGQGCGSKAILPGGYEEGNLVYYSAANQHFPAGELRYGTLGNVTGPSQVQDGKDDERVAVKFPNFRQPVACFVAALQTKAPPAILPGGWRIGESLVYLGQARESEDGHRLAAGMSCVAAGPTGPKEGGTQLDSNEELPGELSSLTSGLKAASCRGQVEGLMNDLLDVCQQRRAHQCPGGLQKLFTKGAIVYWMDRTVKLEKDAVLWAGFWNGGQAGRTTMDDLFRFVKLMGMQTVHPDTGLGKLVEKNNDLASCQGEPIVDNFWKSASSDFVKQMAVRGQRTLLVLVNKAIDQTPYGLLNSVLYRYELPWVRFQNSQKSRNWHPKVLFVDMRADCHNLKKAVLVVLKNVPFECIECNEACRLDETLRARVQQNL</sequence>
<dbReference type="AlphaFoldDB" id="A0A1Q9E0Q5"/>
<comment type="caution">
    <text evidence="1">The sequence shown here is derived from an EMBL/GenBank/DDBJ whole genome shotgun (WGS) entry which is preliminary data.</text>
</comment>
<accession>A0A1Q9E0Q5</accession>
<protein>
    <submittedName>
        <fullName evidence="1">Uncharacterized protein</fullName>
    </submittedName>
</protein>